<keyword evidence="5" id="KW-0479">Metal-binding</keyword>
<keyword evidence="12" id="KW-0946">Virion</keyword>
<evidence type="ECO:0000256" key="2">
    <source>
        <dbReference type="ARBA" id="ARBA00022561"/>
    </source>
</evidence>
<dbReference type="GO" id="GO:0039616">
    <property type="term" value="C:T=2 icosahedral viral capsid"/>
    <property type="evidence" value="ECO:0007669"/>
    <property type="project" value="UniProtKB-KW"/>
</dbReference>
<dbReference type="Pfam" id="PF22033">
    <property type="entry name" value="Lamba1_VP3"/>
    <property type="match status" value="1"/>
</dbReference>
<feature type="region of interest" description="Disordered" evidence="16">
    <location>
        <begin position="1"/>
        <end position="114"/>
    </location>
</feature>
<evidence type="ECO:0000313" key="19">
    <source>
        <dbReference type="Proteomes" id="UP000166492"/>
    </source>
</evidence>
<evidence type="ECO:0000256" key="13">
    <source>
        <dbReference type="ARBA" id="ARBA00022996"/>
    </source>
</evidence>
<evidence type="ECO:0000256" key="9">
    <source>
        <dbReference type="ARBA" id="ARBA00022806"/>
    </source>
</evidence>
<comment type="subcellular location">
    <subcellularLocation>
        <location evidence="1">Virion</location>
    </subcellularLocation>
</comment>
<dbReference type="GO" id="GO:0003724">
    <property type="term" value="F:RNA helicase activity"/>
    <property type="evidence" value="ECO:0007669"/>
    <property type="project" value="InterPro"/>
</dbReference>
<feature type="compositionally biased region" description="Basic and acidic residues" evidence="16">
    <location>
        <begin position="60"/>
        <end position="83"/>
    </location>
</feature>
<sequence>MHRHNRTRGEKRHEDPKDNDTEKETTTKTNTSKKETSTSNDDMVPVDSRNPNIDQTLVEISKEKAEAGDDTSIRPDESSENTKTRASASTAVSSDGGLKKHESSTGDPPVVNPKNIMPIAPPTVKPAPTGHVAKYLCKVCLLEFDSLDKLQYHQALAHSVVDAQSFTSTAVNEAIATFTKSWDGLRASSSSDNVAIIKEYVKSLSDEQPLLIVEDEGLSSSFILTEMVNSLPIVNEIIGYQWFDRSYDIPASLPTGAINRIVCVTGWAESVSHSRGCEVQMMPPTHLNVDTYRRILSAQTTNSQQWNPNVGRANVLIMLLRFVLANCRINKSTAFRNDATVMSTGRLLRSFKKDDLLLKAYPSRVLTDQVSKNNLFLRRQIADRIGRDMKAQVMMGMIAAYNDVYETSDTLTIYIRECYLLLLRQLHLPPTQLSIAISQCAHGFITFISASAANPMIICPWRATSEDRRLAAVFDIMRLIDSSSSMLPVLQELANALHASSLLKIDPEVIGQALRGVSESAVQNVSPVALITKLLRPTGNDFMAFWVTLASWAYNGICTTVIADDSFPAIGSNVVTIEALMQAMIVAIALPLTTDPNGPMKCFMLVANLLAADEIVEMGVRGLYQTTPAQAFNHPTLWSRAFIDPTTIDRHNSPWLYAWATLIHQFWPNPSQVNFGAPDILGSANLFTAPGVLHLPLDRRPPDMLAVRPTYDAEMFVWIKEVIGFFIQLTNQGFVTRTIGRPTLESTRGVLEQLRRVPSMTPAWLMGFFPEELAVLASVQKVQPIQIPYARTAINDIVTNLGVSRQDPIDRGDMLGNMAQTGTTIGVTIPVSAEALVVCLLDGVVDPDIVPTQHYARMYAALFEGNAMFASAQRAVVLREAYVCARDVISQCATTSFPARQDMQWIRQLNTYASTAAEICKEIDDDFKEAFDISGDLLSPIYNEYDPRVSRLGVAYRTYGGEVVSEVIEPGASAIDRAFGMVIETFQHEYNLFNYAKGDIILGRVVTTAIHNSLDPPPGYVFDATTPGVHVAGSRLLFQAHMGGRPAMLLDEHDIAQSLDGDWIMTLNTLQAGRAGFLTHMWPRIASGNTRVRVIIGAFPFVLNYHPLQEDYSAYELSTAWLETMTVGGVGPVPFALTIPSPYEGFTGIFHYYICATETNTNGMFSTNAAFPATRTGTDVPIDESRWGALIDPAYDPDLVQLPVKIDLYSKHRRYNYAYPGVAALGTMAGVE</sequence>
<comment type="function">
    <text evidence="15">Inner capsid protein that self-assembles to form an icosahedral capsid with a T=2 symmetry, which consists of 120 copies of VP2, with channels at each of its five-fold vertices. This capsid constitutes the innermost concentric layer of the viral mature particle.</text>
</comment>
<dbReference type="PROSITE" id="PS00028">
    <property type="entry name" value="ZINC_FINGER_C2H2_1"/>
    <property type="match status" value="1"/>
</dbReference>
<keyword evidence="8" id="KW-0378">Hydrolase</keyword>
<evidence type="ECO:0000256" key="7">
    <source>
        <dbReference type="ARBA" id="ARBA00022771"/>
    </source>
</evidence>
<reference evidence="19" key="1">
    <citation type="journal article" date="2013" name="J. Gen. Virol.">
        <title>Quantitative in vivo and in vitro characterization of co-infection by two genetically distant grass carp reoviruses.</title>
        <authorList>
            <person name="Wang T."/>
            <person name="Li J."/>
            <person name="Lu L."/>
        </authorList>
    </citation>
    <scope>NUCLEOTIDE SEQUENCE [LARGE SCALE GENOMIC DNA]</scope>
</reference>
<keyword evidence="3" id="KW-1141">T=2 icosahedral capsid protein</keyword>
<evidence type="ECO:0000256" key="4">
    <source>
        <dbReference type="ARBA" id="ARBA00022664"/>
    </source>
</evidence>
<keyword evidence="2" id="KW-0167">Capsid protein</keyword>
<name>A0A0C5PIZ8_GCRV</name>
<organism evidence="18 19">
    <name type="scientific">Grass carp reovirus</name>
    <name type="common">GCRV</name>
    <dbReference type="NCBI Taxonomy" id="128987"/>
    <lineage>
        <taxon>Viruses</taxon>
        <taxon>Riboviria</taxon>
        <taxon>Orthornavirae</taxon>
        <taxon>Duplornaviricota</taxon>
        <taxon>Resentoviricetes</taxon>
        <taxon>Reovirales</taxon>
        <taxon>Spinareoviridae</taxon>
        <taxon>Aquareovirus</taxon>
        <taxon>Aquareovirus ctenopharyngodontis</taxon>
    </lineage>
</organism>
<dbReference type="GO" id="GO:0006370">
    <property type="term" value="P:7-methylguanosine mRNA capping"/>
    <property type="evidence" value="ECO:0007669"/>
    <property type="project" value="UniProtKB-KW"/>
</dbReference>
<proteinExistence type="predicted"/>
<keyword evidence="14" id="KW-0506">mRNA capping</keyword>
<evidence type="ECO:0000259" key="17">
    <source>
        <dbReference type="PROSITE" id="PS00028"/>
    </source>
</evidence>
<keyword evidence="13" id="KW-1153">Inner capsid protein</keyword>
<protein>
    <submittedName>
        <fullName evidence="18">VP3</fullName>
    </submittedName>
</protein>
<evidence type="ECO:0000256" key="16">
    <source>
        <dbReference type="SAM" id="MobiDB-lite"/>
    </source>
</evidence>
<keyword evidence="6" id="KW-0547">Nucleotide-binding</keyword>
<dbReference type="GO" id="GO:0016787">
    <property type="term" value="F:hydrolase activity"/>
    <property type="evidence" value="ECO:0007669"/>
    <property type="project" value="UniProtKB-KW"/>
</dbReference>
<evidence type="ECO:0000256" key="5">
    <source>
        <dbReference type="ARBA" id="ARBA00022723"/>
    </source>
</evidence>
<dbReference type="EMBL" id="KM880067">
    <property type="protein sequence ID" value="AJQ21749.1"/>
    <property type="molecule type" value="Genomic_RNA"/>
</dbReference>
<feature type="compositionally biased region" description="Basic and acidic residues" evidence="16">
    <location>
        <begin position="7"/>
        <end position="36"/>
    </location>
</feature>
<dbReference type="CDD" id="cd11674">
    <property type="entry name" value="lambda-1"/>
    <property type="match status" value="1"/>
</dbReference>
<evidence type="ECO:0000313" key="18">
    <source>
        <dbReference type="EMBL" id="AJQ21749.1"/>
    </source>
</evidence>
<evidence type="ECO:0000256" key="14">
    <source>
        <dbReference type="ARBA" id="ARBA00023042"/>
    </source>
</evidence>
<evidence type="ECO:0000256" key="12">
    <source>
        <dbReference type="ARBA" id="ARBA00022844"/>
    </source>
</evidence>
<dbReference type="GO" id="GO:0008270">
    <property type="term" value="F:zinc ion binding"/>
    <property type="evidence" value="ECO:0007669"/>
    <property type="project" value="UniProtKB-KW"/>
</dbReference>
<evidence type="ECO:0000256" key="3">
    <source>
        <dbReference type="ARBA" id="ARBA00022611"/>
    </source>
</evidence>
<dbReference type="Gene3D" id="3.90.1830.10">
    <property type="entry name" value="Inner capsid protein lambda-1"/>
    <property type="match status" value="1"/>
</dbReference>
<keyword evidence="11" id="KW-0067">ATP-binding</keyword>
<dbReference type="InterPro" id="IPR013087">
    <property type="entry name" value="Znf_C2H2_type"/>
</dbReference>
<evidence type="ECO:0000256" key="10">
    <source>
        <dbReference type="ARBA" id="ARBA00022833"/>
    </source>
</evidence>
<keyword evidence="7" id="KW-0863">Zinc-finger</keyword>
<evidence type="ECO:0000256" key="6">
    <source>
        <dbReference type="ARBA" id="ARBA00022741"/>
    </source>
</evidence>
<keyword evidence="4" id="KW-0507">mRNA processing</keyword>
<dbReference type="InterPro" id="IPR054176">
    <property type="entry name" value="Lamba1_VP3"/>
</dbReference>
<dbReference type="GO" id="GO:0005524">
    <property type="term" value="F:ATP binding"/>
    <property type="evidence" value="ECO:0007669"/>
    <property type="project" value="UniProtKB-KW"/>
</dbReference>
<evidence type="ECO:0000256" key="11">
    <source>
        <dbReference type="ARBA" id="ARBA00022840"/>
    </source>
</evidence>
<evidence type="ECO:0000256" key="1">
    <source>
        <dbReference type="ARBA" id="ARBA00004328"/>
    </source>
</evidence>
<dbReference type="GO" id="GO:0039625">
    <property type="term" value="C:viral inner capsid"/>
    <property type="evidence" value="ECO:0007669"/>
    <property type="project" value="UniProtKB-KW"/>
</dbReference>
<dbReference type="InterPro" id="IPR044949">
    <property type="entry name" value="Lambda-1/VP3_sf"/>
</dbReference>
<evidence type="ECO:0000256" key="15">
    <source>
        <dbReference type="ARBA" id="ARBA00055768"/>
    </source>
</evidence>
<dbReference type="Proteomes" id="UP000166492">
    <property type="component" value="Genome"/>
</dbReference>
<accession>A0A0C5PIZ8</accession>
<feature type="compositionally biased region" description="Polar residues" evidence="16">
    <location>
        <begin position="84"/>
        <end position="93"/>
    </location>
</feature>
<keyword evidence="9" id="KW-0347">Helicase</keyword>
<evidence type="ECO:0000256" key="8">
    <source>
        <dbReference type="ARBA" id="ARBA00022801"/>
    </source>
</evidence>
<feature type="domain" description="C2H2-type" evidence="17">
    <location>
        <begin position="137"/>
        <end position="158"/>
    </location>
</feature>
<keyword evidence="10" id="KW-0862">Zinc</keyword>